<evidence type="ECO:0000256" key="13">
    <source>
        <dbReference type="ARBA" id="ARBA00023136"/>
    </source>
</evidence>
<proteinExistence type="predicted"/>
<dbReference type="GO" id="GO:0000155">
    <property type="term" value="F:phosphorelay sensor kinase activity"/>
    <property type="evidence" value="ECO:0007669"/>
    <property type="project" value="InterPro"/>
</dbReference>
<dbReference type="OrthoDB" id="9792991at2"/>
<keyword evidence="6" id="KW-0808">Transferase</keyword>
<feature type="transmembrane region" description="Helical" evidence="15">
    <location>
        <begin position="57"/>
        <end position="78"/>
    </location>
</feature>
<evidence type="ECO:0000256" key="3">
    <source>
        <dbReference type="ARBA" id="ARBA00012438"/>
    </source>
</evidence>
<dbReference type="Gene3D" id="3.30.565.10">
    <property type="entry name" value="Histidine kinase-like ATPase, C-terminal domain"/>
    <property type="match status" value="1"/>
</dbReference>
<dbReference type="PANTHER" id="PTHR45528">
    <property type="entry name" value="SENSOR HISTIDINE KINASE CPXA"/>
    <property type="match status" value="1"/>
</dbReference>
<dbReference type="InterPro" id="IPR003594">
    <property type="entry name" value="HATPase_dom"/>
</dbReference>
<feature type="region of interest" description="Disordered" evidence="14">
    <location>
        <begin position="1"/>
        <end position="49"/>
    </location>
</feature>
<dbReference type="FunFam" id="1.10.287.130:FF:000008">
    <property type="entry name" value="Two-component sensor histidine kinase"/>
    <property type="match status" value="1"/>
</dbReference>
<evidence type="ECO:0000256" key="12">
    <source>
        <dbReference type="ARBA" id="ARBA00023012"/>
    </source>
</evidence>
<evidence type="ECO:0000256" key="4">
    <source>
        <dbReference type="ARBA" id="ARBA00022475"/>
    </source>
</evidence>
<evidence type="ECO:0000256" key="7">
    <source>
        <dbReference type="ARBA" id="ARBA00022692"/>
    </source>
</evidence>
<dbReference type="SUPFAM" id="SSF55874">
    <property type="entry name" value="ATPase domain of HSP90 chaperone/DNA topoisomerase II/histidine kinase"/>
    <property type="match status" value="1"/>
</dbReference>
<name>A0A4R1MY76_9FIRM</name>
<dbReference type="InterPro" id="IPR036097">
    <property type="entry name" value="HisK_dim/P_sf"/>
</dbReference>
<feature type="transmembrane region" description="Helical" evidence="15">
    <location>
        <begin position="338"/>
        <end position="363"/>
    </location>
</feature>
<keyword evidence="9 17" id="KW-0418">Kinase</keyword>
<keyword evidence="5" id="KW-0597">Phosphoprotein</keyword>
<evidence type="ECO:0000256" key="10">
    <source>
        <dbReference type="ARBA" id="ARBA00022840"/>
    </source>
</evidence>
<dbReference type="EMBL" id="SMGQ01000011">
    <property type="protein sequence ID" value="TCK98166.1"/>
    <property type="molecule type" value="Genomic_DNA"/>
</dbReference>
<evidence type="ECO:0000259" key="16">
    <source>
        <dbReference type="PROSITE" id="PS50109"/>
    </source>
</evidence>
<comment type="subcellular location">
    <subcellularLocation>
        <location evidence="2">Cell membrane</location>
        <topology evidence="2">Multi-pass membrane protein</topology>
    </subcellularLocation>
</comment>
<reference evidence="17 18" key="1">
    <citation type="submission" date="2019-03" db="EMBL/GenBank/DDBJ databases">
        <title>Genomic Encyclopedia of Type Strains, Phase IV (KMG-IV): sequencing the most valuable type-strain genomes for metagenomic binning, comparative biology and taxonomic classification.</title>
        <authorList>
            <person name="Goeker M."/>
        </authorList>
    </citation>
    <scope>NUCLEOTIDE SEQUENCE [LARGE SCALE GENOMIC DNA]</scope>
    <source>
        <strain evidence="17 18">DSM 24176</strain>
    </source>
</reference>
<dbReference type="Gene3D" id="1.10.287.130">
    <property type="match status" value="1"/>
</dbReference>
<evidence type="ECO:0000256" key="2">
    <source>
        <dbReference type="ARBA" id="ARBA00004651"/>
    </source>
</evidence>
<dbReference type="CDD" id="cd00082">
    <property type="entry name" value="HisKA"/>
    <property type="match status" value="1"/>
</dbReference>
<keyword evidence="4" id="KW-1003">Cell membrane</keyword>
<gene>
    <name evidence="17" type="ORF">EDC19_0584</name>
</gene>
<dbReference type="InterPro" id="IPR005467">
    <property type="entry name" value="His_kinase_dom"/>
</dbReference>
<evidence type="ECO:0000256" key="5">
    <source>
        <dbReference type="ARBA" id="ARBA00022553"/>
    </source>
</evidence>
<organism evidence="17 18">
    <name type="scientific">Natranaerovirga hydrolytica</name>
    <dbReference type="NCBI Taxonomy" id="680378"/>
    <lineage>
        <taxon>Bacteria</taxon>
        <taxon>Bacillati</taxon>
        <taxon>Bacillota</taxon>
        <taxon>Clostridia</taxon>
        <taxon>Lachnospirales</taxon>
        <taxon>Natranaerovirgaceae</taxon>
        <taxon>Natranaerovirga</taxon>
    </lineage>
</organism>
<dbReference type="InterPro" id="IPR036890">
    <property type="entry name" value="HATPase_C_sf"/>
</dbReference>
<keyword evidence="10" id="KW-0067">ATP-binding</keyword>
<feature type="transmembrane region" description="Helical" evidence="15">
    <location>
        <begin position="255"/>
        <end position="278"/>
    </location>
</feature>
<feature type="transmembrane region" description="Helical" evidence="15">
    <location>
        <begin position="298"/>
        <end position="317"/>
    </location>
</feature>
<dbReference type="InterPro" id="IPR050398">
    <property type="entry name" value="HssS/ArlS-like"/>
</dbReference>
<feature type="compositionally biased region" description="Polar residues" evidence="14">
    <location>
        <begin position="24"/>
        <end position="34"/>
    </location>
</feature>
<sequence length="726" mass="84342">MDINSKDDTKNTTTEAEEVKKEMTQSNLEDTNASIDEDLESPVQKASNNKPNKDKKIAYNFITFIMLLILAILSVLSFSEFREQYYDTEGDIKNYITSHYFSNDLALFNNYLYRTKVLDEQYWNQYENVESINYIITNESGSIYHTNADDPNEMMEGLDESVFYLKITFDEKGEILLDTPHNTLMDKYLFSHYHSNLMTAESIANEEVIDESQNDALFDEDDFNITITYRLADNFETYDDIFVQSMKSMSINNSLIHLILIIAIISIIILITIAFSVPYSIQKRTLICDVFNKTFLEIKGFILLGWFILLFLGGVLINDFYFRNGSIFVNIIYNQDMYFYTLGFMITFVIFLLIYLCIVYLKYIYYNGFVNAVIKNSLIIRLFMWLYKIITEPIKQILAIDITKEYQSKLIGIAVVNIILLWLMFVSRSILTFFIVIAYSVFLLKYLLKFLNELKSLYNASSQLAEGDFDITLEEEGLLEPIDKNLNNIKESFQLAVDKEIKSQRMKAELISNVSHDLKTPLTSIITYVDLLKEKNLTEQDQEKYVEILEKKSKRLKILIEDLFEASKASTGTIELNTEKLDVVALFRQTIGELEEIIKDSELTFKMNLPEDKVFCQLDGQRTYRIFENIMSNIFKYSLKNSRVYIDVIDEEQNITFIFKNISAYEMNFDAKEIIERFVRGDESRNQEGSGLGLSIAKSLVELQNGTLDINIDGDLFKIIISFAKV</sequence>
<dbReference type="AlphaFoldDB" id="A0A4R1MY76"/>
<dbReference type="PROSITE" id="PS50109">
    <property type="entry name" value="HIS_KIN"/>
    <property type="match status" value="1"/>
</dbReference>
<feature type="domain" description="Histidine kinase" evidence="16">
    <location>
        <begin position="513"/>
        <end position="710"/>
    </location>
</feature>
<dbReference type="GO" id="GO:0005524">
    <property type="term" value="F:ATP binding"/>
    <property type="evidence" value="ECO:0007669"/>
    <property type="project" value="UniProtKB-KW"/>
</dbReference>
<evidence type="ECO:0000256" key="9">
    <source>
        <dbReference type="ARBA" id="ARBA00022777"/>
    </source>
</evidence>
<evidence type="ECO:0000256" key="11">
    <source>
        <dbReference type="ARBA" id="ARBA00022989"/>
    </source>
</evidence>
<dbReference type="Pfam" id="PF02518">
    <property type="entry name" value="HATPase_c"/>
    <property type="match status" value="1"/>
</dbReference>
<evidence type="ECO:0000256" key="14">
    <source>
        <dbReference type="SAM" id="MobiDB-lite"/>
    </source>
</evidence>
<accession>A0A4R1MY76</accession>
<dbReference type="RefSeq" id="WP_132280256.1">
    <property type="nucleotide sequence ID" value="NZ_SMGQ01000011.1"/>
</dbReference>
<keyword evidence="12" id="KW-0902">Two-component regulatory system</keyword>
<keyword evidence="8" id="KW-0547">Nucleotide-binding</keyword>
<feature type="compositionally biased region" description="Basic and acidic residues" evidence="14">
    <location>
        <begin position="1"/>
        <end position="10"/>
    </location>
</feature>
<evidence type="ECO:0000256" key="8">
    <source>
        <dbReference type="ARBA" id="ARBA00022741"/>
    </source>
</evidence>
<dbReference type="GO" id="GO:0005886">
    <property type="term" value="C:plasma membrane"/>
    <property type="evidence" value="ECO:0007669"/>
    <property type="project" value="UniProtKB-SubCell"/>
</dbReference>
<dbReference type="EC" id="2.7.13.3" evidence="3"/>
<protein>
    <recommendedName>
        <fullName evidence="3">histidine kinase</fullName>
        <ecNumber evidence="3">2.7.13.3</ecNumber>
    </recommendedName>
</protein>
<evidence type="ECO:0000313" key="18">
    <source>
        <dbReference type="Proteomes" id="UP000294545"/>
    </source>
</evidence>
<evidence type="ECO:0000256" key="1">
    <source>
        <dbReference type="ARBA" id="ARBA00000085"/>
    </source>
</evidence>
<comment type="caution">
    <text evidence="17">The sequence shown here is derived from an EMBL/GenBank/DDBJ whole genome shotgun (WGS) entry which is preliminary data.</text>
</comment>
<dbReference type="Proteomes" id="UP000294545">
    <property type="component" value="Unassembled WGS sequence"/>
</dbReference>
<keyword evidence="11 15" id="KW-1133">Transmembrane helix</keyword>
<dbReference type="SMART" id="SM00387">
    <property type="entry name" value="HATPase_c"/>
    <property type="match status" value="1"/>
</dbReference>
<dbReference type="PANTHER" id="PTHR45528:SF1">
    <property type="entry name" value="SENSOR HISTIDINE KINASE CPXA"/>
    <property type="match status" value="1"/>
</dbReference>
<dbReference type="SMART" id="SM00388">
    <property type="entry name" value="HisKA"/>
    <property type="match status" value="1"/>
</dbReference>
<dbReference type="InterPro" id="IPR003661">
    <property type="entry name" value="HisK_dim/P_dom"/>
</dbReference>
<evidence type="ECO:0000313" key="17">
    <source>
        <dbReference type="EMBL" id="TCK98166.1"/>
    </source>
</evidence>
<evidence type="ECO:0000256" key="6">
    <source>
        <dbReference type="ARBA" id="ARBA00022679"/>
    </source>
</evidence>
<keyword evidence="7 15" id="KW-0812">Transmembrane</keyword>
<keyword evidence="18" id="KW-1185">Reference proteome</keyword>
<evidence type="ECO:0000256" key="15">
    <source>
        <dbReference type="SAM" id="Phobius"/>
    </source>
</evidence>
<dbReference type="SUPFAM" id="SSF47384">
    <property type="entry name" value="Homodimeric domain of signal transducing histidine kinase"/>
    <property type="match status" value="1"/>
</dbReference>
<dbReference type="Pfam" id="PF00512">
    <property type="entry name" value="HisKA"/>
    <property type="match status" value="1"/>
</dbReference>
<comment type="catalytic activity">
    <reaction evidence="1">
        <text>ATP + protein L-histidine = ADP + protein N-phospho-L-histidine.</text>
        <dbReference type="EC" id="2.7.13.3"/>
    </reaction>
</comment>
<keyword evidence="13 15" id="KW-0472">Membrane</keyword>